<dbReference type="HOGENOM" id="CLU_315890_0_0_0"/>
<dbReference type="SUPFAM" id="SSF52317">
    <property type="entry name" value="Class I glutamine amidotransferase-like"/>
    <property type="match status" value="1"/>
</dbReference>
<evidence type="ECO:0000313" key="4">
    <source>
        <dbReference type="Proteomes" id="UP000001887"/>
    </source>
</evidence>
<dbReference type="KEGG" id="psl:Psta_0868"/>
<keyword evidence="4" id="KW-1185">Reference proteome</keyword>
<feature type="compositionally biased region" description="Pro residues" evidence="1">
    <location>
        <begin position="202"/>
        <end position="237"/>
    </location>
</feature>
<keyword evidence="2" id="KW-0812">Transmembrane</keyword>
<name>D2R6H5_PIRSD</name>
<evidence type="ECO:0000256" key="2">
    <source>
        <dbReference type="SAM" id="Phobius"/>
    </source>
</evidence>
<evidence type="ECO:0000256" key="1">
    <source>
        <dbReference type="SAM" id="MobiDB-lite"/>
    </source>
</evidence>
<dbReference type="OrthoDB" id="291302at2"/>
<feature type="compositionally biased region" description="Low complexity" evidence="1">
    <location>
        <begin position="238"/>
        <end position="250"/>
    </location>
</feature>
<dbReference type="EMBL" id="CP001848">
    <property type="protein sequence ID" value="ADB15553.1"/>
    <property type="molecule type" value="Genomic_DNA"/>
</dbReference>
<proteinExistence type="predicted"/>
<feature type="transmembrane region" description="Helical" evidence="2">
    <location>
        <begin position="156"/>
        <end position="178"/>
    </location>
</feature>
<feature type="region of interest" description="Disordered" evidence="1">
    <location>
        <begin position="188"/>
        <end position="258"/>
    </location>
</feature>
<dbReference type="Proteomes" id="UP000001887">
    <property type="component" value="Chromosome"/>
</dbReference>
<keyword evidence="2" id="KW-0472">Membrane</keyword>
<dbReference type="eggNOG" id="COG3170">
    <property type="taxonomic scope" value="Bacteria"/>
</dbReference>
<sequence>MSDDFDALHLWLGIPPEQQPANHYRLLGLADFESNLDAIEAAVDQRMGFVRQKAGGKQSAKSQEVLNLLSSARVCLLDLAAKEKYDRQLRAAAAAKQAASRVIPVAQPLLPAAVALPVPPPVTPVDPLASSPMPSAAPFVLRSTAPAQQPLLRPGVVAAAIAGLVVVLLIGVVGMMALGNRGDTSLVEANVSPGSPPVTGTAPPPPPPASNLPSPAPPPPPTSTVPSPAPAALPPENPSAAPLSPVAGPAEVPPGAPTQPVVEELRLPLLPRAAGQKWLIVCSDDERGRVERACKDHGVPFEVSDFDIRRQDYSNIHSIVVGSNHMDYWGQGDERKRPESFDPIEKFVEAGGHLIVMGAFNGRNMQHMQRFGITTGVRHCSFYKEVPGRTEVLFAGASDIPTNRHLQSAGNFHVSVPHVMLVARADNGEPAVATLAHGKGRVTFTLCEPEWQGDLWFLSAIALWNLRGAPTSLLDEPLPLELASSDAPKLAEEATPGGAMPDRSLANLLEQDQPLPQRLPIPSAEELAAAEKIIVELFKEQLESKKPAEKRALAEQLLRHAADSDDDRASQYALYQQALEQATGARDIGLAMQSIEELATRFEVDRNTLKVELLPKLAKGTTDPATIETIVVTALDLTADLIDAEAFELAARASTLALSGASRAPSKSWREVALAADQRVKGLVREAEQAAKHQATLQTDPQNAEANLGVGSYYCLVLGKWSKGLPHLALGSDQQLQAASQLELDATQPELKKAKQLGDLWMAAATSLPPSQRLGAQARARHWYQQGLTQAVGLTRAELESKLQKLPSPAFQIQLHVEDVHGIEELHLTADSIRWDHKTWGWPQLARFNGFVWRLEANPILRNRGSTQLLPPGLDFSSVTVRKLHGRGEVIATPAPQGAMIRIDDQPDGFDDYDILITFGSTKR</sequence>
<dbReference type="PANTHER" id="PTHR48125:SF10">
    <property type="entry name" value="OS12G0136300 PROTEIN"/>
    <property type="match status" value="1"/>
</dbReference>
<keyword evidence="2" id="KW-1133">Transmembrane helix</keyword>
<evidence type="ECO:0000313" key="3">
    <source>
        <dbReference type="EMBL" id="ADB15553.1"/>
    </source>
</evidence>
<dbReference type="Gene3D" id="3.40.50.880">
    <property type="match status" value="1"/>
</dbReference>
<dbReference type="PANTHER" id="PTHR48125">
    <property type="entry name" value="LP07818P1"/>
    <property type="match status" value="1"/>
</dbReference>
<dbReference type="InterPro" id="IPR029062">
    <property type="entry name" value="Class_I_gatase-like"/>
</dbReference>
<accession>D2R6H5</accession>
<organism evidence="3 4">
    <name type="scientific">Pirellula staleyi (strain ATCC 27377 / DSM 6068 / ICPB 4128)</name>
    <name type="common">Pirella staleyi</name>
    <dbReference type="NCBI Taxonomy" id="530564"/>
    <lineage>
        <taxon>Bacteria</taxon>
        <taxon>Pseudomonadati</taxon>
        <taxon>Planctomycetota</taxon>
        <taxon>Planctomycetia</taxon>
        <taxon>Pirellulales</taxon>
        <taxon>Pirellulaceae</taxon>
        <taxon>Pirellula</taxon>
    </lineage>
</organism>
<dbReference type="AlphaFoldDB" id="D2R6H5"/>
<reference evidence="3 4" key="1">
    <citation type="journal article" date="2009" name="Stand. Genomic Sci.">
        <title>Complete genome sequence of Pirellula staleyi type strain (ATCC 27377).</title>
        <authorList>
            <person name="Clum A."/>
            <person name="Tindall B.J."/>
            <person name="Sikorski J."/>
            <person name="Ivanova N."/>
            <person name="Mavrommatis K."/>
            <person name="Lucas S."/>
            <person name="Glavina del Rio T."/>
            <person name="Nolan M."/>
            <person name="Chen F."/>
            <person name="Tice H."/>
            <person name="Pitluck S."/>
            <person name="Cheng J.F."/>
            <person name="Chertkov O."/>
            <person name="Brettin T."/>
            <person name="Han C."/>
            <person name="Detter J.C."/>
            <person name="Kuske C."/>
            <person name="Bruce D."/>
            <person name="Goodwin L."/>
            <person name="Ovchinikova G."/>
            <person name="Pati A."/>
            <person name="Mikhailova N."/>
            <person name="Chen A."/>
            <person name="Palaniappan K."/>
            <person name="Land M."/>
            <person name="Hauser L."/>
            <person name="Chang Y.J."/>
            <person name="Jeffries C.D."/>
            <person name="Chain P."/>
            <person name="Rohde M."/>
            <person name="Goker M."/>
            <person name="Bristow J."/>
            <person name="Eisen J.A."/>
            <person name="Markowitz V."/>
            <person name="Hugenholtz P."/>
            <person name="Kyrpides N.C."/>
            <person name="Klenk H.P."/>
            <person name="Lapidus A."/>
        </authorList>
    </citation>
    <scope>NUCLEOTIDE SEQUENCE [LARGE SCALE GENOMIC DNA]</scope>
    <source>
        <strain evidence="4">ATCC 27377 / DSM 6068 / ICPB 4128</strain>
    </source>
</reference>
<gene>
    <name evidence="3" type="ordered locus">Psta_0868</name>
</gene>
<protein>
    <submittedName>
        <fullName evidence="3">Uncharacterized protein</fullName>
    </submittedName>
</protein>